<organism evidence="4 5">
    <name type="scientific">Blastomyces silverae</name>
    <dbReference type="NCBI Taxonomy" id="2060906"/>
    <lineage>
        <taxon>Eukaryota</taxon>
        <taxon>Fungi</taxon>
        <taxon>Dikarya</taxon>
        <taxon>Ascomycota</taxon>
        <taxon>Pezizomycotina</taxon>
        <taxon>Eurotiomycetes</taxon>
        <taxon>Eurotiomycetidae</taxon>
        <taxon>Onygenales</taxon>
        <taxon>Ajellomycetaceae</taxon>
        <taxon>Blastomyces</taxon>
    </lineage>
</organism>
<evidence type="ECO:0000313" key="4">
    <source>
        <dbReference type="EMBL" id="KLJ13490.1"/>
    </source>
</evidence>
<dbReference type="PANTHER" id="PTHR45348">
    <property type="entry name" value="HYPOTHETICAL OXIDOREDUCTASE (EUROFUNG)"/>
    <property type="match status" value="1"/>
</dbReference>
<dbReference type="SUPFAM" id="SSF51735">
    <property type="entry name" value="NAD(P)-binding Rossmann-fold domains"/>
    <property type="match status" value="1"/>
</dbReference>
<evidence type="ECO:0000256" key="1">
    <source>
        <dbReference type="ARBA" id="ARBA00008072"/>
    </source>
</evidence>
<sequence length="352" mass="37782">MKGIICEKAGEPFKIVDNLEVPEPSSDQILVKSIYMALNPVDGLMRSLGVLVQEWPLGLGVDVGGVVVKVGENAASMFKVGDYVCGSTRLGNPGYNSGQEYLLMDAKATIPKPKNISLVEAATIGAGLETAALSLFDCLDVKLPNLQEVLEDKYAPEKKDEWAIVQGGSSAVGKFAVQLFNICGYKVMASCSAGSVPLVKKQGAEAVFDYKKPVEEQVKDVLDITKGKVHRVFDAAASGDAFAKELFKRLPKEGPKLFCSTNTWSGITDFEGGETKLVELGPIGRPSADHTNARIAEYIPVFVALFEQGGHLFPPPYDLVGKGGFEDALEAHQYQQKGAGKANKVVVKIQDE</sequence>
<comment type="similarity">
    <text evidence="1">Belongs to the zinc-containing alcohol dehydrogenase family.</text>
</comment>
<dbReference type="InterPro" id="IPR020843">
    <property type="entry name" value="ER"/>
</dbReference>
<proteinExistence type="inferred from homology"/>
<evidence type="ECO:0000313" key="5">
    <source>
        <dbReference type="Proteomes" id="UP000053573"/>
    </source>
</evidence>
<reference evidence="5" key="1">
    <citation type="journal article" date="2015" name="PLoS Genet.">
        <title>The dynamic genome and transcriptome of the human fungal pathogen Blastomyces and close relative Emmonsia.</title>
        <authorList>
            <person name="Munoz J.F."/>
            <person name="Gauthier G.M."/>
            <person name="Desjardins C.A."/>
            <person name="Gallo J.E."/>
            <person name="Holder J."/>
            <person name="Sullivan T.D."/>
            <person name="Marty A.J."/>
            <person name="Carmen J.C."/>
            <person name="Chen Z."/>
            <person name="Ding L."/>
            <person name="Gujja S."/>
            <person name="Magrini V."/>
            <person name="Misas E."/>
            <person name="Mitreva M."/>
            <person name="Priest M."/>
            <person name="Saif S."/>
            <person name="Whiston E.A."/>
            <person name="Young S."/>
            <person name="Zeng Q."/>
            <person name="Goldman W.E."/>
            <person name="Mardis E.R."/>
            <person name="Taylor J.W."/>
            <person name="McEwen J.G."/>
            <person name="Clay O.K."/>
            <person name="Klein B.S."/>
            <person name="Cuomo C.A."/>
        </authorList>
    </citation>
    <scope>NUCLEOTIDE SEQUENCE [LARGE SCALE GENOMIC DNA]</scope>
    <source>
        <strain evidence="5">UAMH 139</strain>
    </source>
</reference>
<dbReference type="SMART" id="SM00829">
    <property type="entry name" value="PKS_ER"/>
    <property type="match status" value="1"/>
</dbReference>
<dbReference type="OrthoDB" id="9992527at2759"/>
<keyword evidence="2" id="KW-0560">Oxidoreductase</keyword>
<dbReference type="PANTHER" id="PTHR45348:SF2">
    <property type="entry name" value="ZINC-TYPE ALCOHOL DEHYDROGENASE-LIKE PROTEIN C2E1P3.01"/>
    <property type="match status" value="1"/>
</dbReference>
<gene>
    <name evidence="4" type="ORF">EMPG_11567</name>
</gene>
<dbReference type="CDD" id="cd08249">
    <property type="entry name" value="enoyl_reductase_like"/>
    <property type="match status" value="1"/>
</dbReference>
<dbReference type="InterPro" id="IPR011032">
    <property type="entry name" value="GroES-like_sf"/>
</dbReference>
<dbReference type="AlphaFoldDB" id="A0A0H1BQ89"/>
<dbReference type="Pfam" id="PF08240">
    <property type="entry name" value="ADH_N"/>
    <property type="match status" value="1"/>
</dbReference>
<dbReference type="Gene3D" id="3.90.180.10">
    <property type="entry name" value="Medium-chain alcohol dehydrogenases, catalytic domain"/>
    <property type="match status" value="1"/>
</dbReference>
<dbReference type="STRING" id="2060906.A0A0H1BQ89"/>
<dbReference type="InterPro" id="IPR047122">
    <property type="entry name" value="Trans-enoyl_RdTase-like"/>
</dbReference>
<feature type="domain" description="Enoyl reductase (ER)" evidence="3">
    <location>
        <begin position="14"/>
        <end position="347"/>
    </location>
</feature>
<dbReference type="GO" id="GO:0016651">
    <property type="term" value="F:oxidoreductase activity, acting on NAD(P)H"/>
    <property type="evidence" value="ECO:0007669"/>
    <property type="project" value="InterPro"/>
</dbReference>
<dbReference type="Gene3D" id="3.40.50.720">
    <property type="entry name" value="NAD(P)-binding Rossmann-like Domain"/>
    <property type="match status" value="1"/>
</dbReference>
<dbReference type="Pfam" id="PF00107">
    <property type="entry name" value="ADH_zinc_N"/>
    <property type="match status" value="1"/>
</dbReference>
<accession>A0A0H1BQ89</accession>
<protein>
    <recommendedName>
        <fullName evidence="3">Enoyl reductase (ER) domain-containing protein</fullName>
    </recommendedName>
</protein>
<dbReference type="InterPro" id="IPR013154">
    <property type="entry name" value="ADH-like_N"/>
</dbReference>
<name>A0A0H1BQ89_9EURO</name>
<evidence type="ECO:0000256" key="2">
    <source>
        <dbReference type="ARBA" id="ARBA00023002"/>
    </source>
</evidence>
<dbReference type="Proteomes" id="UP000053573">
    <property type="component" value="Unassembled WGS sequence"/>
</dbReference>
<dbReference type="InterPro" id="IPR013149">
    <property type="entry name" value="ADH-like_C"/>
</dbReference>
<dbReference type="SUPFAM" id="SSF50129">
    <property type="entry name" value="GroES-like"/>
    <property type="match status" value="1"/>
</dbReference>
<dbReference type="InterPro" id="IPR036291">
    <property type="entry name" value="NAD(P)-bd_dom_sf"/>
</dbReference>
<dbReference type="EMBL" id="LDEV01000311">
    <property type="protein sequence ID" value="KLJ13490.1"/>
    <property type="molecule type" value="Genomic_DNA"/>
</dbReference>
<evidence type="ECO:0000259" key="3">
    <source>
        <dbReference type="SMART" id="SM00829"/>
    </source>
</evidence>
<comment type="caution">
    <text evidence="4">The sequence shown here is derived from an EMBL/GenBank/DDBJ whole genome shotgun (WGS) entry which is preliminary data.</text>
</comment>
<keyword evidence="5" id="KW-1185">Reference proteome</keyword>